<sequence length="522" mass="58234">MPGARAPGLRLPSLRPHAGHAGRCGGFGAARPAASCPEAKTPWLQRLPLLCGPFWRATSFGRQELGENATKVRCLGAEEQADLAAQLRIETGRKELLGQLSKGLEDNRREALADGFAAQGLLEQQKAQAKAELLAKHRELKFKISAKEFLQLKEVWQRFIQAEQDVERHHDEKADSQRSASTWTAVQLAGYVPCFHLRPWQPSAGWERRVVPMEDLREFLQEPAEVDAEPSLLGSRLGEDWQEKYLQNLGSILQVMGCQVSHTSQEEDWAVGKEVQDKEVQQLLASSGQERREKLMELFSQGATHHLVFPALGKAERHQLHVCAGQLKKVGWTVQTHTDRGKDGERLHMWVQKDSAKDGSPGVTGSREEVFGRLRGLDELPNGKEAAVRTVVDALIFPLCAELKTQVSMEEGFKSEPFPTSVCDYTFRSDQKVLGALEAKRCLPNWAATLSQGAAQCLWQLASMRATQECADPCVGLVTNGRRWVCLELHGRHLSISKTLDISKEANFWVLLDTLTRHLEAR</sequence>
<evidence type="ECO:0000313" key="1">
    <source>
        <dbReference type="EMBL" id="CAJ1404475.1"/>
    </source>
</evidence>
<comment type="caution">
    <text evidence="1">The sequence shown here is derived from an EMBL/GenBank/DDBJ whole genome shotgun (WGS) entry which is preliminary data.</text>
</comment>
<accession>A0AA36JFL8</accession>
<evidence type="ECO:0000313" key="2">
    <source>
        <dbReference type="Proteomes" id="UP001178507"/>
    </source>
</evidence>
<dbReference type="Proteomes" id="UP001178507">
    <property type="component" value="Unassembled WGS sequence"/>
</dbReference>
<dbReference type="AlphaFoldDB" id="A0AA36JFL8"/>
<protein>
    <submittedName>
        <fullName evidence="1">Uncharacterized protein</fullName>
    </submittedName>
</protein>
<keyword evidence="2" id="KW-1185">Reference proteome</keyword>
<dbReference type="EMBL" id="CAUJNA010003544">
    <property type="protein sequence ID" value="CAJ1404475.1"/>
    <property type="molecule type" value="Genomic_DNA"/>
</dbReference>
<reference evidence="1" key="1">
    <citation type="submission" date="2023-08" db="EMBL/GenBank/DDBJ databases">
        <authorList>
            <person name="Chen Y."/>
            <person name="Shah S."/>
            <person name="Dougan E. K."/>
            <person name="Thang M."/>
            <person name="Chan C."/>
        </authorList>
    </citation>
    <scope>NUCLEOTIDE SEQUENCE</scope>
</reference>
<organism evidence="1 2">
    <name type="scientific">Effrenium voratum</name>
    <dbReference type="NCBI Taxonomy" id="2562239"/>
    <lineage>
        <taxon>Eukaryota</taxon>
        <taxon>Sar</taxon>
        <taxon>Alveolata</taxon>
        <taxon>Dinophyceae</taxon>
        <taxon>Suessiales</taxon>
        <taxon>Symbiodiniaceae</taxon>
        <taxon>Effrenium</taxon>
    </lineage>
</organism>
<name>A0AA36JFL8_9DINO</name>
<gene>
    <name evidence="1" type="ORF">EVOR1521_LOCUS26903</name>
</gene>
<proteinExistence type="predicted"/>